<gene>
    <name evidence="2" type="ORF">SBRY_40923</name>
</gene>
<comment type="caution">
    <text evidence="2">The sequence shown here is derived from an EMBL/GenBank/DDBJ whole genome shotgun (WGS) entry which is preliminary data.</text>
</comment>
<dbReference type="InterPro" id="IPR022744">
    <property type="entry name" value="MeTrfase_dom_put"/>
</dbReference>
<dbReference type="GO" id="GO:0008168">
    <property type="term" value="F:methyltransferase activity"/>
    <property type="evidence" value="ECO:0007669"/>
    <property type="project" value="UniProtKB-KW"/>
</dbReference>
<keyword evidence="3" id="KW-1185">Reference proteome</keyword>
<dbReference type="Proteomes" id="UP001153328">
    <property type="component" value="Unassembled WGS sequence"/>
</dbReference>
<dbReference type="EMBL" id="CAJVAX010000018">
    <property type="protein sequence ID" value="CAG7648408.1"/>
    <property type="molecule type" value="Genomic_DNA"/>
</dbReference>
<reference evidence="2" key="1">
    <citation type="submission" date="2021-06" db="EMBL/GenBank/DDBJ databases">
        <authorList>
            <person name="Arsene-Ploetze F."/>
        </authorList>
    </citation>
    <scope>NUCLEOTIDE SEQUENCE</scope>
    <source>
        <strain evidence="2">SBRY1</strain>
    </source>
</reference>
<sequence length="217" mass="24031">MDWRTWHDAYDRPDTWMARRLLAVQAQIREALDGSPPGRLRVVSLCAGQGRDLLEVLAGHPRRDDVSARLVELDPRNTAFAEESARSAGLHQVEVVTADASLVDGYAGMVPADLVLVCGVFGNITDADIERTIASCAQLCRNGGTVIWTRHRGAPDRVPMICDQFERLGFERRWLSDAEAGYGVGVHRSTREPQPLTPGTRMFTFVGYDVLRQAEEA</sequence>
<dbReference type="Pfam" id="PF12147">
    <property type="entry name" value="Methyltransf_20"/>
    <property type="match status" value="1"/>
</dbReference>
<evidence type="ECO:0000313" key="2">
    <source>
        <dbReference type="EMBL" id="CAG7648408.1"/>
    </source>
</evidence>
<accession>A0A9W4MDZ0</accession>
<dbReference type="CDD" id="cd02440">
    <property type="entry name" value="AdoMet_MTases"/>
    <property type="match status" value="1"/>
</dbReference>
<feature type="domain" description="Methyltransferase" evidence="1">
    <location>
        <begin position="25"/>
        <end position="152"/>
    </location>
</feature>
<keyword evidence="2" id="KW-0489">Methyltransferase</keyword>
<evidence type="ECO:0000313" key="3">
    <source>
        <dbReference type="Proteomes" id="UP001153328"/>
    </source>
</evidence>
<dbReference type="GO" id="GO:0032259">
    <property type="term" value="P:methylation"/>
    <property type="evidence" value="ECO:0007669"/>
    <property type="project" value="UniProtKB-KW"/>
</dbReference>
<dbReference type="AlphaFoldDB" id="A0A9W4MDZ0"/>
<name>A0A9W4MDZ0_9ACTN</name>
<dbReference type="SUPFAM" id="SSF53335">
    <property type="entry name" value="S-adenosyl-L-methionine-dependent methyltransferases"/>
    <property type="match status" value="1"/>
</dbReference>
<protein>
    <submittedName>
        <fullName evidence="2">Methyltransferase</fullName>
    </submittedName>
</protein>
<dbReference type="Gene3D" id="3.40.50.150">
    <property type="entry name" value="Vaccinia Virus protein VP39"/>
    <property type="match status" value="1"/>
</dbReference>
<keyword evidence="2" id="KW-0808">Transferase</keyword>
<dbReference type="RefSeq" id="WP_205047807.1">
    <property type="nucleotide sequence ID" value="NZ_CAJVAX010000018.1"/>
</dbReference>
<dbReference type="InterPro" id="IPR029063">
    <property type="entry name" value="SAM-dependent_MTases_sf"/>
</dbReference>
<evidence type="ECO:0000259" key="1">
    <source>
        <dbReference type="Pfam" id="PF12147"/>
    </source>
</evidence>
<proteinExistence type="predicted"/>
<organism evidence="2 3">
    <name type="scientific">Actinacidiphila bryophytorum</name>
    <dbReference type="NCBI Taxonomy" id="1436133"/>
    <lineage>
        <taxon>Bacteria</taxon>
        <taxon>Bacillati</taxon>
        <taxon>Actinomycetota</taxon>
        <taxon>Actinomycetes</taxon>
        <taxon>Kitasatosporales</taxon>
        <taxon>Streptomycetaceae</taxon>
        <taxon>Actinacidiphila</taxon>
    </lineage>
</organism>